<keyword evidence="9" id="KW-0819">tRNA processing</keyword>
<keyword evidence="12" id="KW-0067">ATP-binding</keyword>
<evidence type="ECO:0000256" key="12">
    <source>
        <dbReference type="ARBA" id="ARBA00022840"/>
    </source>
</evidence>
<reference evidence="16" key="1">
    <citation type="submission" date="2022-04" db="EMBL/GenBank/DDBJ databases">
        <title>A functionally conserved STORR gene fusion in Papaver species that diverged 16.8 million years ago.</title>
        <authorList>
            <person name="Catania T."/>
        </authorList>
    </citation>
    <scope>NUCLEOTIDE SEQUENCE</scope>
    <source>
        <strain evidence="16">S-188037</strain>
    </source>
</reference>
<dbReference type="SUPFAM" id="SSF53335">
    <property type="entry name" value="S-adenosyl-L-methionine-dependent methyltransferases"/>
    <property type="match status" value="1"/>
</dbReference>
<dbReference type="Pfam" id="PF00162">
    <property type="entry name" value="PGK"/>
    <property type="match status" value="1"/>
</dbReference>
<accession>A0AAD4XPC9</accession>
<dbReference type="CDD" id="cd03784">
    <property type="entry name" value="GT1_Gtf-like"/>
    <property type="match status" value="1"/>
</dbReference>
<comment type="subunit">
    <text evidence="15">Monomer.</text>
</comment>
<dbReference type="InterPro" id="IPR029063">
    <property type="entry name" value="SAM-dependent_MTases_sf"/>
</dbReference>
<evidence type="ECO:0000313" key="17">
    <source>
        <dbReference type="Proteomes" id="UP001202328"/>
    </source>
</evidence>
<dbReference type="SUPFAM" id="SSF53748">
    <property type="entry name" value="Phosphoglycerate kinase"/>
    <property type="match status" value="1"/>
</dbReference>
<dbReference type="InterPro" id="IPR015824">
    <property type="entry name" value="Phosphoglycerate_kinase_N"/>
</dbReference>
<dbReference type="PRINTS" id="PR00477">
    <property type="entry name" value="PHGLYCKINASE"/>
</dbReference>
<keyword evidence="13" id="KW-0460">Magnesium</keyword>
<keyword evidence="11 14" id="KW-0418">Kinase</keyword>
<dbReference type="PANTHER" id="PTHR11406:SF32">
    <property type="entry name" value="PHOSPHOGLYCERATE KINASE"/>
    <property type="match status" value="1"/>
</dbReference>
<name>A0AAD4XPC9_9MAGN</name>
<dbReference type="FunFam" id="3.40.50.2000:FF:000078">
    <property type="entry name" value="Glycosyltransferase"/>
    <property type="match status" value="1"/>
</dbReference>
<dbReference type="Proteomes" id="UP001202328">
    <property type="component" value="Unassembled WGS sequence"/>
</dbReference>
<evidence type="ECO:0000256" key="14">
    <source>
        <dbReference type="RuleBase" id="RU000532"/>
    </source>
</evidence>
<dbReference type="EC" id="2.7.2.3" evidence="14"/>
<comment type="similarity">
    <text evidence="4">Belongs to the UDP-glycosyltransferase family.</text>
</comment>
<organism evidence="16 17">
    <name type="scientific">Papaver atlanticum</name>
    <dbReference type="NCBI Taxonomy" id="357466"/>
    <lineage>
        <taxon>Eukaryota</taxon>
        <taxon>Viridiplantae</taxon>
        <taxon>Streptophyta</taxon>
        <taxon>Embryophyta</taxon>
        <taxon>Tracheophyta</taxon>
        <taxon>Spermatophyta</taxon>
        <taxon>Magnoliopsida</taxon>
        <taxon>Ranunculales</taxon>
        <taxon>Papaveraceae</taxon>
        <taxon>Papaveroideae</taxon>
        <taxon>Papaver</taxon>
    </lineage>
</organism>
<dbReference type="GO" id="GO:0004618">
    <property type="term" value="F:phosphoglycerate kinase activity"/>
    <property type="evidence" value="ECO:0007669"/>
    <property type="project" value="UniProtKB-EC"/>
</dbReference>
<dbReference type="GO" id="GO:0006096">
    <property type="term" value="P:glycolytic process"/>
    <property type="evidence" value="ECO:0007669"/>
    <property type="project" value="InterPro"/>
</dbReference>
<evidence type="ECO:0000256" key="6">
    <source>
        <dbReference type="ARBA" id="ARBA00022676"/>
    </source>
</evidence>
<comment type="similarity">
    <text evidence="3 14">Belongs to the phosphoglycerate kinase family.</text>
</comment>
<dbReference type="Gene3D" id="3.40.50.150">
    <property type="entry name" value="Vaccinia Virus protein VP39"/>
    <property type="match status" value="1"/>
</dbReference>
<dbReference type="PANTHER" id="PTHR11406">
    <property type="entry name" value="PHOSPHOGLYCERATE KINASE"/>
    <property type="match status" value="1"/>
</dbReference>
<dbReference type="Pfam" id="PF00201">
    <property type="entry name" value="UDPGT"/>
    <property type="match status" value="1"/>
</dbReference>
<dbReference type="AlphaFoldDB" id="A0AAD4XPC9"/>
<dbReference type="PROSITE" id="PS51625">
    <property type="entry name" value="SAM_MT_TRMB"/>
    <property type="match status" value="1"/>
</dbReference>
<evidence type="ECO:0000256" key="10">
    <source>
        <dbReference type="ARBA" id="ARBA00022741"/>
    </source>
</evidence>
<comment type="catalytic activity">
    <reaction evidence="14">
        <text>(2R)-3-phosphoglycerate + ATP = (2R)-3-phospho-glyceroyl phosphate + ADP</text>
        <dbReference type="Rhea" id="RHEA:14801"/>
        <dbReference type="ChEBI" id="CHEBI:30616"/>
        <dbReference type="ChEBI" id="CHEBI:57604"/>
        <dbReference type="ChEBI" id="CHEBI:58272"/>
        <dbReference type="ChEBI" id="CHEBI:456216"/>
        <dbReference type="EC" id="2.7.2.3"/>
    </reaction>
</comment>
<evidence type="ECO:0000256" key="7">
    <source>
        <dbReference type="ARBA" id="ARBA00022679"/>
    </source>
</evidence>
<keyword evidence="10" id="KW-0547">Nucleotide-binding</keyword>
<evidence type="ECO:0000256" key="11">
    <source>
        <dbReference type="ARBA" id="ARBA00022777"/>
    </source>
</evidence>
<keyword evidence="5" id="KW-0489">Methyltransferase</keyword>
<evidence type="ECO:0000256" key="9">
    <source>
        <dbReference type="ARBA" id="ARBA00022694"/>
    </source>
</evidence>
<evidence type="ECO:0000256" key="2">
    <source>
        <dbReference type="ARBA" id="ARBA00001946"/>
    </source>
</evidence>
<evidence type="ECO:0000256" key="4">
    <source>
        <dbReference type="ARBA" id="ARBA00009995"/>
    </source>
</evidence>
<keyword evidence="17" id="KW-1185">Reference proteome</keyword>
<evidence type="ECO:0000313" key="16">
    <source>
        <dbReference type="EMBL" id="KAI3933416.1"/>
    </source>
</evidence>
<dbReference type="GO" id="GO:0008194">
    <property type="term" value="F:UDP-glycosyltransferase activity"/>
    <property type="evidence" value="ECO:0007669"/>
    <property type="project" value="InterPro"/>
</dbReference>
<dbReference type="InterPro" id="IPR002213">
    <property type="entry name" value="UDP_glucos_trans"/>
</dbReference>
<keyword evidence="8" id="KW-0949">S-adenosyl-L-methionine</keyword>
<dbReference type="InterPro" id="IPR001576">
    <property type="entry name" value="Phosphoglycerate_kinase"/>
</dbReference>
<dbReference type="Pfam" id="PF02390">
    <property type="entry name" value="Methyltransf_4"/>
    <property type="match status" value="1"/>
</dbReference>
<dbReference type="EMBL" id="JAJJMB010006856">
    <property type="protein sequence ID" value="KAI3933416.1"/>
    <property type="molecule type" value="Genomic_DNA"/>
</dbReference>
<keyword evidence="6" id="KW-0328">Glycosyltransferase</keyword>
<dbReference type="GO" id="GO:0006094">
    <property type="term" value="P:gluconeogenesis"/>
    <property type="evidence" value="ECO:0007669"/>
    <property type="project" value="TreeGrafter"/>
</dbReference>
<evidence type="ECO:0000256" key="8">
    <source>
        <dbReference type="ARBA" id="ARBA00022691"/>
    </source>
</evidence>
<sequence>MSQHLKLAKGSIFLQDANLYKCPLLVRPCLHYWRNNANQQYQVIRSSVIGRYTTRDSTKTTYYEAEVWDGEQLNTSPHVQTLRQFPRELLSGKIVMVRFDSTPFLREVLDFNTPSIKSALFSIKYLLHHGAKVLIVSDWGRPKDSAQLLSAEIVADKLSSALQLKVVPANWISVNSQFKMEEVEKSDVLLFENLSKFKEERANSSMFAEKLSSGVDIFVNDTFSQSHKMLASTIGVSRYCYASIAGFCFEKQLKELVEVTRSKQPYFAIIGGGNLLDKVKALEFLASKCDGLVFVGMMAFQIMHGLGLPVRLNFVEQSAVGSSLKIIQIARGRNIPILLPKDFLCTNKCNRNELRTFPANAILDGWEPVDLGPVSLDEISSLLTNCKKILWIGPVKFMLSKPDTHGASKLATMVETSSRRGCDVTVVGNAACKAIAETSSTLSLCSLHENASVVWEFLKGRTLPGTAALDRAYPFDIDWKFIFRDPTLPLIVDIGSGNGLFIFGMARIQPDVNLLGLEINKKVVKCCLDFLEESGLKNSYFIATNATSTFRSIVSSYPGKLVLVSIQCPNPDFNRPEYRWRMLQTLLIEAIADLLATEGKVFIQSDVEAVAVRMRDQFMKDSKGKLAILKDETDTKVDSRGWIEENPFGVQSDWERHVIERGDPMYRLMISKLPYAGGNREDTITYIPGVPAIEPVDMMSYLQDTDTSTIVHEIIFKAFDDVRGADFVICNTVQELEPETISALQVKKPFFAIGPIFPSGFTKTKSSVATSLWPESDCTQWLDTKPKGSVLYISFGSYAHISKNDLIEIAHGLLQSKINFVFVLRPDVVSVDDPNRLPEGFSEESKDRGILIQWCCQIQVLSHPAVGGFLTHCGWNSILESIWCSVPMLCFPLLTDQFTNRKLVVDDWKIGLNIGRKQITRKDVSEKIIRLMDEKSGYEFRKEIVEVKKALENASKNDGSSERNLSQFVNELKVLIGKK</sequence>
<dbReference type="Gene3D" id="3.40.50.1260">
    <property type="entry name" value="Phosphoglycerate kinase, N-terminal domain"/>
    <property type="match status" value="2"/>
</dbReference>
<comment type="catalytic activity">
    <reaction evidence="1">
        <text>guanosine(46) in tRNA + S-adenosyl-L-methionine = N(7)-methylguanosine(46) in tRNA + S-adenosyl-L-homocysteine</text>
        <dbReference type="Rhea" id="RHEA:42708"/>
        <dbReference type="Rhea" id="RHEA-COMP:10188"/>
        <dbReference type="Rhea" id="RHEA-COMP:10189"/>
        <dbReference type="ChEBI" id="CHEBI:57856"/>
        <dbReference type="ChEBI" id="CHEBI:59789"/>
        <dbReference type="ChEBI" id="CHEBI:74269"/>
        <dbReference type="ChEBI" id="CHEBI:74480"/>
        <dbReference type="EC" id="2.1.1.33"/>
    </reaction>
</comment>
<protein>
    <recommendedName>
        <fullName evidence="14">Phosphoglycerate kinase</fullName>
        <ecNumber evidence="14">2.7.2.3</ecNumber>
    </recommendedName>
</protein>
<dbReference type="GO" id="GO:0008176">
    <property type="term" value="F:tRNA (guanine(46)-N7)-methyltransferase activity"/>
    <property type="evidence" value="ECO:0007669"/>
    <property type="project" value="UniProtKB-EC"/>
</dbReference>
<dbReference type="GO" id="GO:0043531">
    <property type="term" value="F:ADP binding"/>
    <property type="evidence" value="ECO:0007669"/>
    <property type="project" value="TreeGrafter"/>
</dbReference>
<dbReference type="SUPFAM" id="SSF53756">
    <property type="entry name" value="UDP-Glycosyltransferase/glycogen phosphorylase"/>
    <property type="match status" value="1"/>
</dbReference>
<evidence type="ECO:0000256" key="5">
    <source>
        <dbReference type="ARBA" id="ARBA00022603"/>
    </source>
</evidence>
<evidence type="ECO:0000256" key="15">
    <source>
        <dbReference type="RuleBase" id="RU000696"/>
    </source>
</evidence>
<dbReference type="GO" id="GO:0016758">
    <property type="term" value="F:hexosyltransferase activity"/>
    <property type="evidence" value="ECO:0007669"/>
    <property type="project" value="UniProtKB-ARBA"/>
</dbReference>
<evidence type="ECO:0000256" key="13">
    <source>
        <dbReference type="ARBA" id="ARBA00022842"/>
    </source>
</evidence>
<dbReference type="GO" id="GO:0005524">
    <property type="term" value="F:ATP binding"/>
    <property type="evidence" value="ECO:0007669"/>
    <property type="project" value="UniProtKB-KW"/>
</dbReference>
<keyword evidence="7 14" id="KW-0808">Transferase</keyword>
<dbReference type="InterPro" id="IPR003358">
    <property type="entry name" value="tRNA_(Gua-N-7)_MeTrfase_Trmb"/>
</dbReference>
<evidence type="ECO:0000256" key="3">
    <source>
        <dbReference type="ARBA" id="ARBA00008982"/>
    </source>
</evidence>
<dbReference type="InterPro" id="IPR036043">
    <property type="entry name" value="Phosphoglycerate_kinase_sf"/>
</dbReference>
<evidence type="ECO:0000256" key="1">
    <source>
        <dbReference type="ARBA" id="ARBA00000142"/>
    </source>
</evidence>
<dbReference type="GO" id="GO:0005829">
    <property type="term" value="C:cytosol"/>
    <property type="evidence" value="ECO:0007669"/>
    <property type="project" value="TreeGrafter"/>
</dbReference>
<comment type="caution">
    <text evidence="16">The sequence shown here is derived from an EMBL/GenBank/DDBJ whole genome shotgun (WGS) entry which is preliminary data.</text>
</comment>
<dbReference type="PROSITE" id="PS00375">
    <property type="entry name" value="UDPGT"/>
    <property type="match status" value="1"/>
</dbReference>
<dbReference type="Gene3D" id="3.40.50.2000">
    <property type="entry name" value="Glycogen Phosphorylase B"/>
    <property type="match status" value="2"/>
</dbReference>
<dbReference type="FunFam" id="3.40.50.150:FF:000194">
    <property type="entry name" value="Phosphoglycerate kinase"/>
    <property type="match status" value="1"/>
</dbReference>
<dbReference type="InterPro" id="IPR035595">
    <property type="entry name" value="UDP_glycos_trans_CS"/>
</dbReference>
<proteinExistence type="inferred from homology"/>
<gene>
    <name evidence="16" type="ORF">MKW98_006775</name>
</gene>
<comment type="cofactor">
    <cofactor evidence="2">
        <name>Mg(2+)</name>
        <dbReference type="ChEBI" id="CHEBI:18420"/>
    </cofactor>
</comment>